<comment type="caution">
    <text evidence="3">The sequence shown here is derived from an EMBL/GenBank/DDBJ whole genome shotgun (WGS) entry which is preliminary data.</text>
</comment>
<dbReference type="InterPro" id="IPR053178">
    <property type="entry name" value="Osmoadaptation_assoc"/>
</dbReference>
<gene>
    <name evidence="3" type="ORF">PG994_002453</name>
</gene>
<evidence type="ECO:0000313" key="3">
    <source>
        <dbReference type="EMBL" id="KAK8087479.1"/>
    </source>
</evidence>
<dbReference type="InterPro" id="IPR001138">
    <property type="entry name" value="Zn2Cys6_DnaBD"/>
</dbReference>
<dbReference type="GeneID" id="92086925"/>
<evidence type="ECO:0000313" key="4">
    <source>
        <dbReference type="Proteomes" id="UP001480595"/>
    </source>
</evidence>
<keyword evidence="1" id="KW-0539">Nucleus</keyword>
<evidence type="ECO:0000256" key="2">
    <source>
        <dbReference type="SAM" id="MobiDB-lite"/>
    </source>
</evidence>
<name>A0ABR1WWD7_9PEZI</name>
<reference evidence="3 4" key="1">
    <citation type="submission" date="2023-01" db="EMBL/GenBank/DDBJ databases">
        <title>Analysis of 21 Apiospora genomes using comparative genomics revels a genus with tremendous synthesis potential of carbohydrate active enzymes and secondary metabolites.</title>
        <authorList>
            <person name="Sorensen T."/>
        </authorList>
    </citation>
    <scope>NUCLEOTIDE SEQUENCE [LARGE SCALE GENOMIC DNA]</scope>
    <source>
        <strain evidence="3 4">CBS 135458</strain>
    </source>
</reference>
<evidence type="ECO:0000256" key="1">
    <source>
        <dbReference type="ARBA" id="ARBA00023242"/>
    </source>
</evidence>
<dbReference type="CDD" id="cd00067">
    <property type="entry name" value="GAL4"/>
    <property type="match status" value="1"/>
</dbReference>
<dbReference type="EMBL" id="JAQQWL010000002">
    <property type="protein sequence ID" value="KAK8087479.1"/>
    <property type="molecule type" value="Genomic_DNA"/>
</dbReference>
<proteinExistence type="predicted"/>
<accession>A0ABR1WWD7</accession>
<dbReference type="Proteomes" id="UP001480595">
    <property type="component" value="Unassembled WGS sequence"/>
</dbReference>
<evidence type="ECO:0008006" key="5">
    <source>
        <dbReference type="Google" id="ProtNLM"/>
    </source>
</evidence>
<sequence length="418" mass="45731">MNQNHKCGGELPTCQNCAKSKRVCTGYQRQHACILSQSMAVAGSAQSNGQSLLQSEPGSGLVMISWWRAAKSNPLSRAAKIGHLSPEMLAMPIRLPQEVSSQRVYRSRLISLMVENDAPFDGENSRAYQTFGDRYDWSLHVLNLPSLTPALEHALLAMSTARLGRHTGRPALTQESLKLYAQSVAQVRRGILLHDKSAALTSEQSLAACLSLLWYETIECPGKSMMGYQAHYMGCLELLRMRGAGAYSSGLAHCTLQILRLHTISKSSYHFAGQGGNQVIFGNDPGGITFLAQPEWLHLPWSSPPVTKSLFDRLLDILLQLPRLAAQFEALHTAAGPQHALRRASDITKEGQRTEDALEDWLRSFRAALPGGDGALYRAELLGARAGRVGARDGLDRRHGRAHPRERVRECGHGAGAA</sequence>
<protein>
    <recommendedName>
        <fullName evidence="5">Zn(2)-C6 fungal-type domain-containing protein</fullName>
    </recommendedName>
</protein>
<dbReference type="PANTHER" id="PTHR38111">
    <property type="entry name" value="ZN(2)-C6 FUNGAL-TYPE DOMAIN-CONTAINING PROTEIN-RELATED"/>
    <property type="match status" value="1"/>
</dbReference>
<dbReference type="RefSeq" id="XP_066722003.1">
    <property type="nucleotide sequence ID" value="XM_066853862.1"/>
</dbReference>
<dbReference type="Pfam" id="PF11951">
    <property type="entry name" value="Fungal_trans_2"/>
    <property type="match status" value="1"/>
</dbReference>
<keyword evidence="4" id="KW-1185">Reference proteome</keyword>
<dbReference type="InterPro" id="IPR021858">
    <property type="entry name" value="Fun_TF"/>
</dbReference>
<feature type="compositionally biased region" description="Basic and acidic residues" evidence="2">
    <location>
        <begin position="392"/>
        <end position="412"/>
    </location>
</feature>
<organism evidence="3 4">
    <name type="scientific">Apiospora phragmitis</name>
    <dbReference type="NCBI Taxonomy" id="2905665"/>
    <lineage>
        <taxon>Eukaryota</taxon>
        <taxon>Fungi</taxon>
        <taxon>Dikarya</taxon>
        <taxon>Ascomycota</taxon>
        <taxon>Pezizomycotina</taxon>
        <taxon>Sordariomycetes</taxon>
        <taxon>Xylariomycetidae</taxon>
        <taxon>Amphisphaeriales</taxon>
        <taxon>Apiosporaceae</taxon>
        <taxon>Apiospora</taxon>
    </lineage>
</organism>
<feature type="region of interest" description="Disordered" evidence="2">
    <location>
        <begin position="392"/>
        <end position="418"/>
    </location>
</feature>
<dbReference type="PANTHER" id="PTHR38111:SF11">
    <property type="entry name" value="TRANSCRIPTION FACTOR DOMAIN-CONTAINING PROTEIN-RELATED"/>
    <property type="match status" value="1"/>
</dbReference>